<feature type="compositionally biased region" description="Low complexity" evidence="3">
    <location>
        <begin position="51"/>
        <end position="64"/>
    </location>
</feature>
<proteinExistence type="predicted"/>
<keyword evidence="6" id="KW-1185">Reference proteome</keyword>
<feature type="compositionally biased region" description="Pro residues" evidence="3">
    <location>
        <begin position="65"/>
        <end position="78"/>
    </location>
</feature>
<protein>
    <recommendedName>
        <fullName evidence="4">CobW C-terminal domain-containing protein</fullName>
    </recommendedName>
</protein>
<reference evidence="5 6" key="1">
    <citation type="journal article" date="2021" name="Sci. Rep.">
        <title>Genome sequencing of the multicellular alga Astrephomene provides insights into convergent evolution of germ-soma differentiation.</title>
        <authorList>
            <person name="Yamashita S."/>
            <person name="Yamamoto K."/>
            <person name="Matsuzaki R."/>
            <person name="Suzuki S."/>
            <person name="Yamaguchi H."/>
            <person name="Hirooka S."/>
            <person name="Minakuchi Y."/>
            <person name="Miyagishima S."/>
            <person name="Kawachi M."/>
            <person name="Toyoda A."/>
            <person name="Nozaki H."/>
        </authorList>
    </citation>
    <scope>NUCLEOTIDE SEQUENCE [LARGE SCALE GENOMIC DNA]</scope>
    <source>
        <strain evidence="5 6">NIES-4017</strain>
    </source>
</reference>
<dbReference type="SUPFAM" id="SSF90002">
    <property type="entry name" value="Hypothetical protein YjiA, C-terminal domain"/>
    <property type="match status" value="1"/>
</dbReference>
<evidence type="ECO:0000313" key="6">
    <source>
        <dbReference type="Proteomes" id="UP001054857"/>
    </source>
</evidence>
<organism evidence="5 6">
    <name type="scientific">Astrephomene gubernaculifera</name>
    <dbReference type="NCBI Taxonomy" id="47775"/>
    <lineage>
        <taxon>Eukaryota</taxon>
        <taxon>Viridiplantae</taxon>
        <taxon>Chlorophyta</taxon>
        <taxon>core chlorophytes</taxon>
        <taxon>Chlorophyceae</taxon>
        <taxon>CS clade</taxon>
        <taxon>Chlamydomonadales</taxon>
        <taxon>Astrephomenaceae</taxon>
        <taxon>Astrephomene</taxon>
    </lineage>
</organism>
<keyword evidence="2" id="KW-0143">Chaperone</keyword>
<feature type="region of interest" description="Disordered" evidence="3">
    <location>
        <begin position="1"/>
        <end position="111"/>
    </location>
</feature>
<gene>
    <name evidence="5" type="ORF">Agub_g1711</name>
</gene>
<dbReference type="InterPro" id="IPR011629">
    <property type="entry name" value="CobW-like_C"/>
</dbReference>
<evidence type="ECO:0000256" key="3">
    <source>
        <dbReference type="SAM" id="MobiDB-lite"/>
    </source>
</evidence>
<name>A0AAD3DJG8_9CHLO</name>
<dbReference type="GO" id="GO:0000166">
    <property type="term" value="F:nucleotide binding"/>
    <property type="evidence" value="ECO:0007669"/>
    <property type="project" value="UniProtKB-KW"/>
</dbReference>
<evidence type="ECO:0000256" key="2">
    <source>
        <dbReference type="ARBA" id="ARBA00023186"/>
    </source>
</evidence>
<dbReference type="Pfam" id="PF07683">
    <property type="entry name" value="CobW_C"/>
    <property type="match status" value="1"/>
</dbReference>
<dbReference type="InterPro" id="IPR036627">
    <property type="entry name" value="CobW-likC_sf"/>
</dbReference>
<comment type="caution">
    <text evidence="5">The sequence shown here is derived from an EMBL/GenBank/DDBJ whole genome shotgun (WGS) entry which is preliminary data.</text>
</comment>
<accession>A0AAD3DJG8</accession>
<dbReference type="Proteomes" id="UP001054857">
    <property type="component" value="Unassembled WGS sequence"/>
</dbReference>
<evidence type="ECO:0000313" key="5">
    <source>
        <dbReference type="EMBL" id="GFR41071.1"/>
    </source>
</evidence>
<sequence length="217" mass="23531">GGGGGGGEGFMSHESLPSAAASGGRGGYRLRAEPLTGDGAVTGASRHTQRRTATSPASIAAAPDLVPPSASPHTPPHQPHQHHYEASSHPHPHPHSHPHPHPHPHPHAHLHSGFHTQSLAVEGRPVGLRRFAEWVLKWLVREPALLRSKGVLWVSECRSRRFTFHLSGRRRVECSLEGPWEGPPRSCLVLIGSEVAAVRRLRLVFEAEVLQQQQRGG</sequence>
<dbReference type="Gene3D" id="3.30.1220.10">
    <property type="entry name" value="CobW-like, C-terminal domain"/>
    <property type="match status" value="1"/>
</dbReference>
<feature type="non-terminal residue" evidence="5">
    <location>
        <position position="217"/>
    </location>
</feature>
<feature type="compositionally biased region" description="Basic residues" evidence="3">
    <location>
        <begin position="90"/>
        <end position="111"/>
    </location>
</feature>
<feature type="non-terminal residue" evidence="5">
    <location>
        <position position="1"/>
    </location>
</feature>
<dbReference type="AlphaFoldDB" id="A0AAD3DJG8"/>
<evidence type="ECO:0000256" key="1">
    <source>
        <dbReference type="ARBA" id="ARBA00022741"/>
    </source>
</evidence>
<dbReference type="EMBL" id="BMAR01000001">
    <property type="protein sequence ID" value="GFR41071.1"/>
    <property type="molecule type" value="Genomic_DNA"/>
</dbReference>
<keyword evidence="1" id="KW-0547">Nucleotide-binding</keyword>
<feature type="domain" description="CobW C-terminal" evidence="4">
    <location>
        <begin position="123"/>
        <end position="195"/>
    </location>
</feature>
<evidence type="ECO:0000259" key="4">
    <source>
        <dbReference type="Pfam" id="PF07683"/>
    </source>
</evidence>